<keyword evidence="1" id="KW-0732">Signal</keyword>
<keyword evidence="3" id="KW-1185">Reference proteome</keyword>
<gene>
    <name evidence="2" type="ORF">BD626DRAFT_534805</name>
</gene>
<protein>
    <submittedName>
        <fullName evidence="2">Uncharacterized protein</fullName>
    </submittedName>
</protein>
<sequence>MRTSAIIIASVLSAIQLAAAFEVTAWSGAVCSGVELGTLEDTNNTPGLTAAEATPNGQCITIDAALPVDCDVYLCADAACNDQGETVAGPMDQGTRVQNKSFSAIQVGCQ</sequence>
<dbReference type="Proteomes" id="UP000320762">
    <property type="component" value="Unassembled WGS sequence"/>
</dbReference>
<evidence type="ECO:0000313" key="2">
    <source>
        <dbReference type="EMBL" id="TRM66646.1"/>
    </source>
</evidence>
<evidence type="ECO:0000313" key="3">
    <source>
        <dbReference type="Proteomes" id="UP000320762"/>
    </source>
</evidence>
<dbReference type="EMBL" id="VDMD01000003">
    <property type="protein sequence ID" value="TRM66646.1"/>
    <property type="molecule type" value="Genomic_DNA"/>
</dbReference>
<feature type="chain" id="PRO_5022170740" evidence="1">
    <location>
        <begin position="21"/>
        <end position="110"/>
    </location>
</feature>
<organism evidence="2 3">
    <name type="scientific">Schizophyllum amplum</name>
    <dbReference type="NCBI Taxonomy" id="97359"/>
    <lineage>
        <taxon>Eukaryota</taxon>
        <taxon>Fungi</taxon>
        <taxon>Dikarya</taxon>
        <taxon>Basidiomycota</taxon>
        <taxon>Agaricomycotina</taxon>
        <taxon>Agaricomycetes</taxon>
        <taxon>Agaricomycetidae</taxon>
        <taxon>Agaricales</taxon>
        <taxon>Schizophyllaceae</taxon>
        <taxon>Schizophyllum</taxon>
    </lineage>
</organism>
<accession>A0A550CPB2</accession>
<dbReference type="OrthoDB" id="3006522at2759"/>
<proteinExistence type="predicted"/>
<feature type="signal peptide" evidence="1">
    <location>
        <begin position="1"/>
        <end position="20"/>
    </location>
</feature>
<comment type="caution">
    <text evidence="2">The sequence shown here is derived from an EMBL/GenBank/DDBJ whole genome shotgun (WGS) entry which is preliminary data.</text>
</comment>
<dbReference type="AlphaFoldDB" id="A0A550CPB2"/>
<name>A0A550CPB2_9AGAR</name>
<evidence type="ECO:0000256" key="1">
    <source>
        <dbReference type="SAM" id="SignalP"/>
    </source>
</evidence>
<reference evidence="2 3" key="1">
    <citation type="journal article" date="2019" name="New Phytol.">
        <title>Comparative genomics reveals unique wood-decay strategies and fruiting body development in the Schizophyllaceae.</title>
        <authorList>
            <person name="Almasi E."/>
            <person name="Sahu N."/>
            <person name="Krizsan K."/>
            <person name="Balint B."/>
            <person name="Kovacs G.M."/>
            <person name="Kiss B."/>
            <person name="Cseklye J."/>
            <person name="Drula E."/>
            <person name="Henrissat B."/>
            <person name="Nagy I."/>
            <person name="Chovatia M."/>
            <person name="Adam C."/>
            <person name="LaButti K."/>
            <person name="Lipzen A."/>
            <person name="Riley R."/>
            <person name="Grigoriev I.V."/>
            <person name="Nagy L.G."/>
        </authorList>
    </citation>
    <scope>NUCLEOTIDE SEQUENCE [LARGE SCALE GENOMIC DNA]</scope>
    <source>
        <strain evidence="2 3">NL-1724</strain>
    </source>
</reference>